<dbReference type="WBParaSite" id="Hba_04059">
    <property type="protein sequence ID" value="Hba_04059"/>
    <property type="gene ID" value="Hba_04059"/>
</dbReference>
<accession>A0A1I7WGH3</accession>
<evidence type="ECO:0000313" key="1">
    <source>
        <dbReference type="Proteomes" id="UP000095283"/>
    </source>
</evidence>
<name>A0A1I7WGH3_HETBA</name>
<dbReference type="Proteomes" id="UP000095283">
    <property type="component" value="Unplaced"/>
</dbReference>
<reference evidence="2" key="1">
    <citation type="submission" date="2016-11" db="UniProtKB">
        <authorList>
            <consortium name="WormBaseParasite"/>
        </authorList>
    </citation>
    <scope>IDENTIFICATION</scope>
</reference>
<proteinExistence type="predicted"/>
<sequence length="52" mass="6285">MKYCTGIYKFMLERMLEFHCCHSYAFPKYLVIGKPSLLHKQPQLIHVHIWFG</sequence>
<dbReference type="AlphaFoldDB" id="A0A1I7WGH3"/>
<protein>
    <submittedName>
        <fullName evidence="2">Ovule protein</fullName>
    </submittedName>
</protein>
<organism evidence="1 2">
    <name type="scientific">Heterorhabditis bacteriophora</name>
    <name type="common">Entomopathogenic nematode worm</name>
    <dbReference type="NCBI Taxonomy" id="37862"/>
    <lineage>
        <taxon>Eukaryota</taxon>
        <taxon>Metazoa</taxon>
        <taxon>Ecdysozoa</taxon>
        <taxon>Nematoda</taxon>
        <taxon>Chromadorea</taxon>
        <taxon>Rhabditida</taxon>
        <taxon>Rhabditina</taxon>
        <taxon>Rhabditomorpha</taxon>
        <taxon>Strongyloidea</taxon>
        <taxon>Heterorhabditidae</taxon>
        <taxon>Heterorhabditis</taxon>
    </lineage>
</organism>
<evidence type="ECO:0000313" key="2">
    <source>
        <dbReference type="WBParaSite" id="Hba_04059"/>
    </source>
</evidence>
<keyword evidence="1" id="KW-1185">Reference proteome</keyword>